<feature type="non-terminal residue" evidence="1">
    <location>
        <position position="1"/>
    </location>
</feature>
<proteinExistence type="predicted"/>
<reference evidence="1 2" key="1">
    <citation type="submission" date="2019-01" db="EMBL/GenBank/DDBJ databases">
        <authorList>
            <person name="Sayadi A."/>
        </authorList>
    </citation>
    <scope>NUCLEOTIDE SEQUENCE [LARGE SCALE GENOMIC DNA]</scope>
</reference>
<organism evidence="1 2">
    <name type="scientific">Callosobruchus maculatus</name>
    <name type="common">Southern cowpea weevil</name>
    <name type="synonym">Pulse bruchid</name>
    <dbReference type="NCBI Taxonomy" id="64391"/>
    <lineage>
        <taxon>Eukaryota</taxon>
        <taxon>Metazoa</taxon>
        <taxon>Ecdysozoa</taxon>
        <taxon>Arthropoda</taxon>
        <taxon>Hexapoda</taxon>
        <taxon>Insecta</taxon>
        <taxon>Pterygota</taxon>
        <taxon>Neoptera</taxon>
        <taxon>Endopterygota</taxon>
        <taxon>Coleoptera</taxon>
        <taxon>Polyphaga</taxon>
        <taxon>Cucujiformia</taxon>
        <taxon>Chrysomeloidea</taxon>
        <taxon>Chrysomelidae</taxon>
        <taxon>Bruchinae</taxon>
        <taxon>Bruchini</taxon>
        <taxon>Callosobruchus</taxon>
    </lineage>
</organism>
<evidence type="ECO:0000313" key="2">
    <source>
        <dbReference type="Proteomes" id="UP000410492"/>
    </source>
</evidence>
<protein>
    <submittedName>
        <fullName evidence="1">Uncharacterized protein</fullName>
    </submittedName>
</protein>
<gene>
    <name evidence="1" type="ORF">CALMAC_LOCUS16029</name>
</gene>
<dbReference type="EMBL" id="CAACVG010011130">
    <property type="protein sequence ID" value="VEN57393.1"/>
    <property type="molecule type" value="Genomic_DNA"/>
</dbReference>
<feature type="non-terminal residue" evidence="1">
    <location>
        <position position="98"/>
    </location>
</feature>
<dbReference type="OrthoDB" id="5577072at2759"/>
<keyword evidence="2" id="KW-1185">Reference proteome</keyword>
<dbReference type="AlphaFoldDB" id="A0A653DBK1"/>
<name>A0A653DBK1_CALMS</name>
<accession>A0A653DBK1</accession>
<evidence type="ECO:0000313" key="1">
    <source>
        <dbReference type="EMBL" id="VEN57393.1"/>
    </source>
</evidence>
<sequence length="98" mass="11353">HAKYEEYQERINNDLVKKDPNSISQGLEKRKVEVEAEKIPLLQAVTLKSRVKAIKITQKKQNLILTLMMTRELTVTINQKIVKKNVDIIQAQTVNLEK</sequence>
<dbReference type="Proteomes" id="UP000410492">
    <property type="component" value="Unassembled WGS sequence"/>
</dbReference>